<evidence type="ECO:0000256" key="5">
    <source>
        <dbReference type="ARBA" id="ARBA00022617"/>
    </source>
</evidence>
<dbReference type="Gene3D" id="1.10.630.10">
    <property type="entry name" value="Cytochrome P450"/>
    <property type="match status" value="1"/>
</dbReference>
<evidence type="ECO:0000256" key="14">
    <source>
        <dbReference type="PIRSR" id="PIRSR602401-1"/>
    </source>
</evidence>
<evidence type="ECO:0000256" key="4">
    <source>
        <dbReference type="ARBA" id="ARBA00010617"/>
    </source>
</evidence>
<evidence type="ECO:0000256" key="12">
    <source>
        <dbReference type="ARBA" id="ARBA00023136"/>
    </source>
</evidence>
<dbReference type="CDD" id="cd11065">
    <property type="entry name" value="CYP64-like"/>
    <property type="match status" value="1"/>
</dbReference>
<dbReference type="SUPFAM" id="SSF48264">
    <property type="entry name" value="Cytochrome P450"/>
    <property type="match status" value="1"/>
</dbReference>
<reference evidence="17" key="1">
    <citation type="submission" date="2023-03" db="EMBL/GenBank/DDBJ databases">
        <title>Massive genome expansion in bonnet fungi (Mycena s.s.) driven by repeated elements and novel gene families across ecological guilds.</title>
        <authorList>
            <consortium name="Lawrence Berkeley National Laboratory"/>
            <person name="Harder C.B."/>
            <person name="Miyauchi S."/>
            <person name="Viragh M."/>
            <person name="Kuo A."/>
            <person name="Thoen E."/>
            <person name="Andreopoulos B."/>
            <person name="Lu D."/>
            <person name="Skrede I."/>
            <person name="Drula E."/>
            <person name="Henrissat B."/>
            <person name="Morin E."/>
            <person name="Kohler A."/>
            <person name="Barry K."/>
            <person name="LaButti K."/>
            <person name="Morin E."/>
            <person name="Salamov A."/>
            <person name="Lipzen A."/>
            <person name="Mereny Z."/>
            <person name="Hegedus B."/>
            <person name="Baldrian P."/>
            <person name="Stursova M."/>
            <person name="Weitz H."/>
            <person name="Taylor A."/>
            <person name="Grigoriev I.V."/>
            <person name="Nagy L.G."/>
            <person name="Martin F."/>
            <person name="Kauserud H."/>
        </authorList>
    </citation>
    <scope>NUCLEOTIDE SEQUENCE</scope>
    <source>
        <strain evidence="17">9284</strain>
    </source>
</reference>
<evidence type="ECO:0000256" key="2">
    <source>
        <dbReference type="ARBA" id="ARBA00004167"/>
    </source>
</evidence>
<keyword evidence="12" id="KW-0472">Membrane</keyword>
<evidence type="ECO:0000256" key="15">
    <source>
        <dbReference type="RuleBase" id="RU000461"/>
    </source>
</evidence>
<organism evidence="17 18">
    <name type="scientific">Roridomyces roridus</name>
    <dbReference type="NCBI Taxonomy" id="1738132"/>
    <lineage>
        <taxon>Eukaryota</taxon>
        <taxon>Fungi</taxon>
        <taxon>Dikarya</taxon>
        <taxon>Basidiomycota</taxon>
        <taxon>Agaricomycotina</taxon>
        <taxon>Agaricomycetes</taxon>
        <taxon>Agaricomycetidae</taxon>
        <taxon>Agaricales</taxon>
        <taxon>Marasmiineae</taxon>
        <taxon>Mycenaceae</taxon>
        <taxon>Roridomyces</taxon>
    </lineage>
</organism>
<dbReference type="InterPro" id="IPR036396">
    <property type="entry name" value="Cyt_P450_sf"/>
</dbReference>
<feature type="binding site" description="axial binding residue" evidence="14">
    <location>
        <position position="436"/>
    </location>
    <ligand>
        <name>heme</name>
        <dbReference type="ChEBI" id="CHEBI:30413"/>
    </ligand>
    <ligandPart>
        <name>Fe</name>
        <dbReference type="ChEBI" id="CHEBI:18248"/>
    </ligandPart>
</feature>
<keyword evidence="6" id="KW-0812">Transmembrane</keyword>
<accession>A0AAD7BXX1</accession>
<evidence type="ECO:0000256" key="11">
    <source>
        <dbReference type="ARBA" id="ARBA00023033"/>
    </source>
</evidence>
<evidence type="ECO:0000256" key="1">
    <source>
        <dbReference type="ARBA" id="ARBA00001971"/>
    </source>
</evidence>
<keyword evidence="18" id="KW-1185">Reference proteome</keyword>
<evidence type="ECO:0000256" key="8">
    <source>
        <dbReference type="ARBA" id="ARBA00022989"/>
    </source>
</evidence>
<dbReference type="InterPro" id="IPR050364">
    <property type="entry name" value="Cytochrome_P450_fung"/>
</dbReference>
<dbReference type="Pfam" id="PF00067">
    <property type="entry name" value="p450"/>
    <property type="match status" value="1"/>
</dbReference>
<evidence type="ECO:0000256" key="7">
    <source>
        <dbReference type="ARBA" id="ARBA00022723"/>
    </source>
</evidence>
<dbReference type="InterPro" id="IPR017972">
    <property type="entry name" value="Cyt_P450_CS"/>
</dbReference>
<dbReference type="GO" id="GO:0004497">
    <property type="term" value="F:monooxygenase activity"/>
    <property type="evidence" value="ECO:0007669"/>
    <property type="project" value="UniProtKB-KW"/>
</dbReference>
<dbReference type="PROSITE" id="PS00086">
    <property type="entry name" value="CYTOCHROME_P450"/>
    <property type="match status" value="1"/>
</dbReference>
<keyword evidence="7 14" id="KW-0479">Metal-binding</keyword>
<comment type="subcellular location">
    <subcellularLocation>
        <location evidence="2">Membrane</location>
        <topology evidence="2">Single-pass membrane protein</topology>
    </subcellularLocation>
</comment>
<keyword evidence="5 14" id="KW-0349">Heme</keyword>
<evidence type="ECO:0000256" key="13">
    <source>
        <dbReference type="ARBA" id="ARBA00023180"/>
    </source>
</evidence>
<comment type="caution">
    <text evidence="17">The sequence shown here is derived from an EMBL/GenBank/DDBJ whole genome shotgun (WGS) entry which is preliminary data.</text>
</comment>
<keyword evidence="13" id="KW-0325">Glycoprotein</keyword>
<comment type="cofactor">
    <cofactor evidence="1 14">
        <name>heme</name>
        <dbReference type="ChEBI" id="CHEBI:30413"/>
    </cofactor>
</comment>
<dbReference type="GO" id="GO:0016705">
    <property type="term" value="F:oxidoreductase activity, acting on paired donors, with incorporation or reduction of molecular oxygen"/>
    <property type="evidence" value="ECO:0007669"/>
    <property type="project" value="InterPro"/>
</dbReference>
<dbReference type="EMBL" id="JARKIF010000008">
    <property type="protein sequence ID" value="KAJ7633235.1"/>
    <property type="molecule type" value="Genomic_DNA"/>
</dbReference>
<protein>
    <submittedName>
        <fullName evidence="17">Cytochrome P450</fullName>
    </submittedName>
</protein>
<evidence type="ECO:0000256" key="16">
    <source>
        <dbReference type="SAM" id="SignalP"/>
    </source>
</evidence>
<keyword evidence="16" id="KW-0732">Signal</keyword>
<name>A0AAD7BXX1_9AGAR</name>
<evidence type="ECO:0000256" key="3">
    <source>
        <dbReference type="ARBA" id="ARBA00005179"/>
    </source>
</evidence>
<evidence type="ECO:0000313" key="17">
    <source>
        <dbReference type="EMBL" id="KAJ7633235.1"/>
    </source>
</evidence>
<dbReference type="GO" id="GO:0005506">
    <property type="term" value="F:iron ion binding"/>
    <property type="evidence" value="ECO:0007669"/>
    <property type="project" value="InterPro"/>
</dbReference>
<evidence type="ECO:0000313" key="18">
    <source>
        <dbReference type="Proteomes" id="UP001221142"/>
    </source>
</evidence>
<keyword evidence="9 15" id="KW-0560">Oxidoreductase</keyword>
<keyword evidence="8" id="KW-1133">Transmembrane helix</keyword>
<evidence type="ECO:0000256" key="6">
    <source>
        <dbReference type="ARBA" id="ARBA00022692"/>
    </source>
</evidence>
<keyword evidence="10 14" id="KW-0408">Iron</keyword>
<dbReference type="PANTHER" id="PTHR46300">
    <property type="entry name" value="P450, PUTATIVE (EUROFUNG)-RELATED-RELATED"/>
    <property type="match status" value="1"/>
</dbReference>
<dbReference type="PRINTS" id="PR00463">
    <property type="entry name" value="EP450I"/>
</dbReference>
<dbReference type="InterPro" id="IPR002401">
    <property type="entry name" value="Cyt_P450_E_grp-I"/>
</dbReference>
<evidence type="ECO:0000256" key="10">
    <source>
        <dbReference type="ARBA" id="ARBA00023004"/>
    </source>
</evidence>
<gene>
    <name evidence="17" type="ORF">FB45DRAFT_990374</name>
</gene>
<feature type="chain" id="PRO_5042052304" evidence="16">
    <location>
        <begin position="25"/>
        <end position="534"/>
    </location>
</feature>
<dbReference type="GO" id="GO:0016020">
    <property type="term" value="C:membrane"/>
    <property type="evidence" value="ECO:0007669"/>
    <property type="project" value="UniProtKB-SubCell"/>
</dbReference>
<keyword evidence="11 15" id="KW-0503">Monooxygenase</keyword>
<evidence type="ECO:0000256" key="9">
    <source>
        <dbReference type="ARBA" id="ARBA00023002"/>
    </source>
</evidence>
<comment type="similarity">
    <text evidence="4 15">Belongs to the cytochrome P450 family.</text>
</comment>
<dbReference type="PANTHER" id="PTHR46300:SF2">
    <property type="entry name" value="CYTOCHROME P450 MONOOXYGENASE ALNH-RELATED"/>
    <property type="match status" value="1"/>
</dbReference>
<dbReference type="GO" id="GO:0020037">
    <property type="term" value="F:heme binding"/>
    <property type="evidence" value="ECO:0007669"/>
    <property type="project" value="InterPro"/>
</dbReference>
<proteinExistence type="inferred from homology"/>
<feature type="signal peptide" evidence="16">
    <location>
        <begin position="1"/>
        <end position="24"/>
    </location>
</feature>
<dbReference type="InterPro" id="IPR001128">
    <property type="entry name" value="Cyt_P450"/>
</dbReference>
<dbReference type="Proteomes" id="UP001221142">
    <property type="component" value="Unassembled WGS sequence"/>
</dbReference>
<comment type="pathway">
    <text evidence="3">Secondary metabolite biosynthesis.</text>
</comment>
<dbReference type="AlphaFoldDB" id="A0AAD7BXX1"/>
<sequence>MAFYLVLCSLLAGVAFLFVKKVGSRETDLPPGPPTLPFIGNLHVFPREAPHHQFTEWAKQYGGIYSLKIGPGTAIVLSDPNIVKVLLEKRSATTSDRPSIYIVKLVTRGLHMGLNRYGETWKAMRRAAHAILTPQAATRQLPIQQAEAVQLLYDFLNTPESFHRHLGRYTNSAIMSVLFGKRSPRYETRETSEFFRMMHDWAALLEPGATPPFDLIPILKLIPQRWSAWKRAASRIRVMQRALYFGYLEDTEKRVENGEENGSYMEEVLARREEFGLDREMTAYVGGVLVEGASETTWSYLNSFILTLVAFPEAQKKAHEEIDRVVGQDRLATLADFEQLPYIRALLFEVHRFRPVAPLLVPHVTTINQRIENYIIPKGSTIFVNAWGILHDPELFDDPESFQPERYLITENGTKPGIDASSLKTTLTFGVGRRSCPGIHLAQTSMSIVAMNLLWAFDFKPALDAQGNEIAVDLFAYSKGVTMAPLPFECRITPRTGDKAEIIRREFLDATDVFEKFEFGLSADDKAFVERFTR</sequence>